<evidence type="ECO:0000313" key="4">
    <source>
        <dbReference type="Proteomes" id="UP000050164"/>
    </source>
</evidence>
<dbReference type="EMBL" id="CNFT01000980">
    <property type="protein sequence ID" value="CKS66628.1"/>
    <property type="molecule type" value="Genomic_DNA"/>
</dbReference>
<evidence type="ECO:0000313" key="1">
    <source>
        <dbReference type="EMBL" id="CKR29024.1"/>
    </source>
</evidence>
<dbReference type="EMBL" id="CNFU01000140">
    <property type="protein sequence ID" value="CKR29024.1"/>
    <property type="molecule type" value="Genomic_DNA"/>
</dbReference>
<protein>
    <submittedName>
        <fullName evidence="2">Uncharacterized protein</fullName>
    </submittedName>
</protein>
<name>A0A655AA88_MYCTX</name>
<proteinExistence type="predicted"/>
<dbReference type="AlphaFoldDB" id="A0A655AA88"/>
<dbReference type="Proteomes" id="UP000049023">
    <property type="component" value="Unassembled WGS sequence"/>
</dbReference>
<sequence>MATSTIAAAPTTAHTFRLLPAGGTACPREAWSAFGTAGECPVWLGQFPPRLSAARGPATVAESPGDHRAAPGVGGPVPAPAMPDSDWLKPVSAGVASKVALSPRRRIVVAWCCSDVVSASWAAMARSPALIKRSAGFLAMPLAIT</sequence>
<gene>
    <name evidence="2" type="ORF">ERS027659_03413</name>
    <name evidence="1" type="ORF">ERS027661_00954</name>
</gene>
<evidence type="ECO:0000313" key="3">
    <source>
        <dbReference type="Proteomes" id="UP000049023"/>
    </source>
</evidence>
<evidence type="ECO:0000313" key="2">
    <source>
        <dbReference type="EMBL" id="CKS66628.1"/>
    </source>
</evidence>
<organism evidence="2 4">
    <name type="scientific">Mycobacterium tuberculosis</name>
    <dbReference type="NCBI Taxonomy" id="1773"/>
    <lineage>
        <taxon>Bacteria</taxon>
        <taxon>Bacillati</taxon>
        <taxon>Actinomycetota</taxon>
        <taxon>Actinomycetes</taxon>
        <taxon>Mycobacteriales</taxon>
        <taxon>Mycobacteriaceae</taxon>
        <taxon>Mycobacterium</taxon>
        <taxon>Mycobacterium tuberculosis complex</taxon>
    </lineage>
</organism>
<dbReference type="Proteomes" id="UP000050164">
    <property type="component" value="Unassembled WGS sequence"/>
</dbReference>
<reference evidence="3 4" key="1">
    <citation type="submission" date="2015-03" db="EMBL/GenBank/DDBJ databases">
        <authorList>
            <consortium name="Pathogen Informatics"/>
        </authorList>
    </citation>
    <scope>NUCLEOTIDE SEQUENCE [LARGE SCALE GENOMIC DNA]</scope>
    <source>
        <strain evidence="2 4">Bir 185</strain>
        <strain evidence="1 3">Bir 187</strain>
    </source>
</reference>
<accession>A0A655AA88</accession>